<dbReference type="Gene3D" id="6.10.280.50">
    <property type="match status" value="1"/>
</dbReference>
<evidence type="ECO:0000313" key="2">
    <source>
        <dbReference type="Proteomes" id="UP000246569"/>
    </source>
</evidence>
<keyword evidence="2" id="KW-1185">Reference proteome</keyword>
<name>A0A317MZY4_9GAMM</name>
<dbReference type="Pfam" id="PF04325">
    <property type="entry name" value="DUF465"/>
    <property type="match status" value="1"/>
</dbReference>
<protein>
    <recommendedName>
        <fullName evidence="3">GTP-binding protein</fullName>
    </recommendedName>
</protein>
<organism evidence="1 2">
    <name type="scientific">Plasticicumulans acidivorans</name>
    <dbReference type="NCBI Taxonomy" id="886464"/>
    <lineage>
        <taxon>Bacteria</taxon>
        <taxon>Pseudomonadati</taxon>
        <taxon>Pseudomonadota</taxon>
        <taxon>Gammaproteobacteria</taxon>
        <taxon>Candidatus Competibacteraceae</taxon>
        <taxon>Plasticicumulans</taxon>
    </lineage>
</organism>
<dbReference type="OrthoDB" id="1263265at2"/>
<dbReference type="AlphaFoldDB" id="A0A317MZY4"/>
<dbReference type="InterPro" id="IPR038444">
    <property type="entry name" value="DUF465_sf"/>
</dbReference>
<proteinExistence type="predicted"/>
<evidence type="ECO:0000313" key="1">
    <source>
        <dbReference type="EMBL" id="PWV65767.1"/>
    </source>
</evidence>
<gene>
    <name evidence="1" type="ORF">C7443_101252</name>
</gene>
<dbReference type="EMBL" id="QGTJ01000001">
    <property type="protein sequence ID" value="PWV65767.1"/>
    <property type="molecule type" value="Genomic_DNA"/>
</dbReference>
<evidence type="ECO:0008006" key="3">
    <source>
        <dbReference type="Google" id="ProtNLM"/>
    </source>
</evidence>
<reference evidence="1 2" key="1">
    <citation type="submission" date="2018-05" db="EMBL/GenBank/DDBJ databases">
        <title>Genomic Encyclopedia of Type Strains, Phase IV (KMG-IV): sequencing the most valuable type-strain genomes for metagenomic binning, comparative biology and taxonomic classification.</title>
        <authorList>
            <person name="Goeker M."/>
        </authorList>
    </citation>
    <scope>NUCLEOTIDE SEQUENCE [LARGE SCALE GENOMIC DNA]</scope>
    <source>
        <strain evidence="1 2">DSM 23606</strain>
    </source>
</reference>
<comment type="caution">
    <text evidence="1">The sequence shown here is derived from an EMBL/GenBank/DDBJ whole genome shotgun (WGS) entry which is preliminary data.</text>
</comment>
<sequence length="79" mass="9279">MPLDPHDLPHDFPEFAERIEQLKAQGDGLFCSLMAEYDTLDKQVHRIEQGVEAHADDFTEELKKRRVQLKDRLYALLKE</sequence>
<dbReference type="RefSeq" id="WP_110016761.1">
    <property type="nucleotide sequence ID" value="NZ_QGTJ01000001.1"/>
</dbReference>
<dbReference type="Proteomes" id="UP000246569">
    <property type="component" value="Unassembled WGS sequence"/>
</dbReference>
<dbReference type="InterPro" id="IPR007420">
    <property type="entry name" value="DUF465"/>
</dbReference>
<accession>A0A317MZY4</accession>